<dbReference type="Proteomes" id="UP000060277">
    <property type="component" value="Chromosome"/>
</dbReference>
<gene>
    <name evidence="1" type="ORF">AT302_14530</name>
</gene>
<organism evidence="1 2">
    <name type="scientific">Pandoraea norimbergensis</name>
    <dbReference type="NCBI Taxonomy" id="93219"/>
    <lineage>
        <taxon>Bacteria</taxon>
        <taxon>Pseudomonadati</taxon>
        <taxon>Pseudomonadota</taxon>
        <taxon>Betaproteobacteria</taxon>
        <taxon>Burkholderiales</taxon>
        <taxon>Burkholderiaceae</taxon>
        <taxon>Pandoraea</taxon>
    </lineage>
</organism>
<accession>A0ABN4JII7</accession>
<dbReference type="EMBL" id="CP013480">
    <property type="protein sequence ID" value="ALS60801.1"/>
    <property type="molecule type" value="Genomic_DNA"/>
</dbReference>
<proteinExistence type="predicted"/>
<name>A0ABN4JII7_9BURK</name>
<sequence length="65" mass="7898">MRYFLVFRDNILRFETSEINRYTLNEWFLFIPNVSVQCRISCQFFWLSGVFAGGILRDFFSEKDN</sequence>
<protein>
    <submittedName>
        <fullName evidence="1">Uncharacterized protein</fullName>
    </submittedName>
</protein>
<evidence type="ECO:0000313" key="2">
    <source>
        <dbReference type="Proteomes" id="UP000060277"/>
    </source>
</evidence>
<evidence type="ECO:0000313" key="1">
    <source>
        <dbReference type="EMBL" id="ALS60801.1"/>
    </source>
</evidence>
<reference evidence="2" key="1">
    <citation type="submission" date="2015-12" db="EMBL/GenBank/DDBJ databases">
        <title>Complete genome sequence of Pandoraea norimbergensis DSM 11628.</title>
        <authorList>
            <person name="Ee R."/>
            <person name="Lim Y.-L."/>
            <person name="Yong D."/>
            <person name="Yin W.-F."/>
            <person name="Chan K.-G."/>
        </authorList>
    </citation>
    <scope>NUCLEOTIDE SEQUENCE [LARGE SCALE GENOMIC DNA]</scope>
    <source>
        <strain evidence="2">DSM 11628</strain>
    </source>
</reference>
<keyword evidence="2" id="KW-1185">Reference proteome</keyword>